<keyword evidence="1" id="KW-1133">Transmembrane helix</keyword>
<protein>
    <submittedName>
        <fullName evidence="2">Uncharacterized protein</fullName>
    </submittedName>
</protein>
<evidence type="ECO:0000256" key="1">
    <source>
        <dbReference type="SAM" id="Phobius"/>
    </source>
</evidence>
<dbReference type="OrthoDB" id="34672at2157"/>
<dbReference type="GeneID" id="55640386"/>
<dbReference type="AlphaFoldDB" id="A0A6N0NQW5"/>
<keyword evidence="1" id="KW-0812">Transmembrane</keyword>
<evidence type="ECO:0000313" key="2">
    <source>
        <dbReference type="EMBL" id="QKQ99081.1"/>
    </source>
</evidence>
<evidence type="ECO:0000313" key="3">
    <source>
        <dbReference type="Proteomes" id="UP000509301"/>
    </source>
</evidence>
<name>A0A6N0NQW5_9CREN</name>
<dbReference type="RefSeq" id="WP_174628625.1">
    <property type="nucleotide sequence ID" value="NZ_CP049074.1"/>
</dbReference>
<accession>A0A6N0NQW5</accession>
<reference evidence="2 3" key="1">
    <citation type="submission" date="2020-02" db="EMBL/GenBank/DDBJ databases">
        <title>Comparative genome analysis reveals the metabolism and evolution of the thermophilic archaeal genus Metallosphaera.</title>
        <authorList>
            <person name="Jiang C."/>
        </authorList>
    </citation>
    <scope>NUCLEOTIDE SEQUENCE [LARGE SCALE GENOMIC DNA]</scope>
    <source>
        <strain evidence="2 3">Ric-A</strain>
    </source>
</reference>
<gene>
    <name evidence="2" type="ORF">GWK48_00530</name>
</gene>
<feature type="transmembrane region" description="Helical" evidence="1">
    <location>
        <begin position="7"/>
        <end position="29"/>
    </location>
</feature>
<organism evidence="2 3">
    <name type="scientific">Metallosphaera tengchongensis</name>
    <dbReference type="NCBI Taxonomy" id="1532350"/>
    <lineage>
        <taxon>Archaea</taxon>
        <taxon>Thermoproteota</taxon>
        <taxon>Thermoprotei</taxon>
        <taxon>Sulfolobales</taxon>
        <taxon>Sulfolobaceae</taxon>
        <taxon>Metallosphaera</taxon>
    </lineage>
</organism>
<dbReference type="KEGG" id="mten:GWK48_00530"/>
<proteinExistence type="predicted"/>
<sequence>MKGQSEFITFLIAVILIIVVIIPLFLFMINVSEPSVKSLDTTSVLQRQINGGSILLFYNASPSKPELLVLRGGGNYTLDAVYFLGKGPWVNISSSVRPIQSAQQHIPLPLTYNFSLPEYVWNETILVQISGYNVSVFATLLPNETAFS</sequence>
<keyword evidence="3" id="KW-1185">Reference proteome</keyword>
<keyword evidence="1" id="KW-0472">Membrane</keyword>
<dbReference type="Proteomes" id="UP000509301">
    <property type="component" value="Chromosome"/>
</dbReference>
<dbReference type="EMBL" id="CP049074">
    <property type="protein sequence ID" value="QKQ99081.1"/>
    <property type="molecule type" value="Genomic_DNA"/>
</dbReference>